<comment type="subcellular location">
    <subcellularLocation>
        <location evidence="1">Cell membrane</location>
        <topology evidence="1">Multi-pass membrane protein</topology>
    </subcellularLocation>
</comment>
<evidence type="ECO:0000256" key="6">
    <source>
        <dbReference type="SAM" id="Phobius"/>
    </source>
</evidence>
<evidence type="ECO:0000256" key="3">
    <source>
        <dbReference type="ARBA" id="ARBA00022692"/>
    </source>
</evidence>
<feature type="transmembrane region" description="Helical" evidence="6">
    <location>
        <begin position="60"/>
        <end position="78"/>
    </location>
</feature>
<dbReference type="Pfam" id="PF13244">
    <property type="entry name" value="MbhD"/>
    <property type="match status" value="1"/>
</dbReference>
<reference evidence="8 9" key="1">
    <citation type="submission" date="2020-05" db="EMBL/GenBank/DDBJ databases">
        <title>Complete genome sequence of of a novel Thermoleptolyngbya strain isolated from hot springs of Ganzi, Sichuan China.</title>
        <authorList>
            <person name="Tang J."/>
            <person name="Daroch M."/>
            <person name="Li L."/>
            <person name="Waleron K."/>
            <person name="Waleron M."/>
            <person name="Waleron M."/>
        </authorList>
    </citation>
    <scope>NUCLEOTIDE SEQUENCE [LARGE SCALE GENOMIC DNA]</scope>
    <source>
        <strain evidence="8 9">PKUAC-SCTA183</strain>
    </source>
</reference>
<feature type="transmembrane region" description="Helical" evidence="6">
    <location>
        <begin position="12"/>
        <end position="29"/>
    </location>
</feature>
<accession>A0A6M8BDI5</accession>
<dbReference type="RefSeq" id="WP_172358870.1">
    <property type="nucleotide sequence ID" value="NZ_CP053661.1"/>
</dbReference>
<dbReference type="InterPro" id="IPR025383">
    <property type="entry name" value="MrpA_C/MbhD"/>
</dbReference>
<dbReference type="NCBIfam" id="NF005630">
    <property type="entry name" value="PRK07377.1-6"/>
    <property type="match status" value="1"/>
</dbReference>
<dbReference type="GO" id="GO:0005886">
    <property type="term" value="C:plasma membrane"/>
    <property type="evidence" value="ECO:0007669"/>
    <property type="project" value="UniProtKB-SubCell"/>
</dbReference>
<evidence type="ECO:0000256" key="5">
    <source>
        <dbReference type="ARBA" id="ARBA00023136"/>
    </source>
</evidence>
<evidence type="ECO:0000259" key="7">
    <source>
        <dbReference type="Pfam" id="PF13244"/>
    </source>
</evidence>
<evidence type="ECO:0000256" key="1">
    <source>
        <dbReference type="ARBA" id="ARBA00004651"/>
    </source>
</evidence>
<evidence type="ECO:0000313" key="8">
    <source>
        <dbReference type="EMBL" id="QKD84874.1"/>
    </source>
</evidence>
<dbReference type="KEGG" id="theu:HPC62_09365"/>
<evidence type="ECO:0000256" key="4">
    <source>
        <dbReference type="ARBA" id="ARBA00022989"/>
    </source>
</evidence>
<proteinExistence type="predicted"/>
<sequence length="218" mass="23463">MPHSIFGPHDEYVYAITALLPLSAAMLVFQVNPYHALVIRGILGAVAALVYTLLGAADVALTEAMVGTMLAVTLYAVAVRSSMVLRLGVLKDEAIALNLLSEDASLPLGQSTPATSDSPLKSLINDLRLTFGKYHLRLELIPYLSPEDLQQALLEKEVHLTCTQLEADDPSTPHDVAVKATYQTATRLRRIYDILQAELPSSPAIAYVGPPTPGAKHP</sequence>
<dbReference type="EMBL" id="CP053661">
    <property type="protein sequence ID" value="QKD84874.1"/>
    <property type="molecule type" value="Genomic_DNA"/>
</dbReference>
<keyword evidence="4 6" id="KW-1133">Transmembrane helix</keyword>
<protein>
    <submittedName>
        <fullName evidence="8">DUF4040 domain-containing protein</fullName>
    </submittedName>
</protein>
<feature type="transmembrane region" description="Helical" evidence="6">
    <location>
        <begin position="36"/>
        <end position="54"/>
    </location>
</feature>
<dbReference type="Proteomes" id="UP000505210">
    <property type="component" value="Chromosome"/>
</dbReference>
<name>A0A6M8BDI5_9CYAN</name>
<keyword evidence="2" id="KW-1003">Cell membrane</keyword>
<gene>
    <name evidence="8" type="ORF">HPC62_09365</name>
</gene>
<organism evidence="8 9">
    <name type="scientific">Thermoleptolyngbya sichuanensis A183</name>
    <dbReference type="NCBI Taxonomy" id="2737172"/>
    <lineage>
        <taxon>Bacteria</taxon>
        <taxon>Bacillati</taxon>
        <taxon>Cyanobacteriota</taxon>
        <taxon>Cyanophyceae</taxon>
        <taxon>Oculatellales</taxon>
        <taxon>Oculatellaceae</taxon>
        <taxon>Thermoleptolyngbya</taxon>
        <taxon>Thermoleptolyngbya sichuanensis</taxon>
    </lineage>
</organism>
<evidence type="ECO:0000256" key="2">
    <source>
        <dbReference type="ARBA" id="ARBA00022475"/>
    </source>
</evidence>
<keyword evidence="9" id="KW-1185">Reference proteome</keyword>
<keyword evidence="5 6" id="KW-0472">Membrane</keyword>
<feature type="domain" description="MrpA C-terminal/MbhD" evidence="7">
    <location>
        <begin position="18"/>
        <end position="81"/>
    </location>
</feature>
<evidence type="ECO:0000313" key="9">
    <source>
        <dbReference type="Proteomes" id="UP000505210"/>
    </source>
</evidence>
<dbReference type="NCBIfam" id="NF005628">
    <property type="entry name" value="PRK07377.1-4"/>
    <property type="match status" value="1"/>
</dbReference>
<dbReference type="AlphaFoldDB" id="A0A6M8BDI5"/>
<keyword evidence="3 6" id="KW-0812">Transmembrane</keyword>